<feature type="transmembrane region" description="Helical" evidence="10">
    <location>
        <begin position="186"/>
        <end position="205"/>
    </location>
</feature>
<accession>A0A2U1ZTU8</accession>
<dbReference type="OrthoDB" id="9806127at2"/>
<evidence type="ECO:0000256" key="5">
    <source>
        <dbReference type="ARBA" id="ARBA00022692"/>
    </source>
</evidence>
<evidence type="ECO:0000256" key="9">
    <source>
        <dbReference type="ARBA" id="ARBA00023136"/>
    </source>
</evidence>
<evidence type="ECO:0000256" key="10">
    <source>
        <dbReference type="SAM" id="Phobius"/>
    </source>
</evidence>
<keyword evidence="9 10" id="KW-0472">Membrane</keyword>
<organism evidence="13 14">
    <name type="scientific">Serinibacter arcticus</name>
    <dbReference type="NCBI Taxonomy" id="1655435"/>
    <lineage>
        <taxon>Bacteria</taxon>
        <taxon>Bacillati</taxon>
        <taxon>Actinomycetota</taxon>
        <taxon>Actinomycetes</taxon>
        <taxon>Micrococcales</taxon>
        <taxon>Beutenbergiaceae</taxon>
        <taxon>Serinibacter</taxon>
    </lineage>
</organism>
<evidence type="ECO:0000256" key="4">
    <source>
        <dbReference type="ARBA" id="ARBA00022519"/>
    </source>
</evidence>
<keyword evidence="7 13" id="KW-0067">ATP-binding</keyword>
<keyword evidence="3" id="KW-1003">Cell membrane</keyword>
<dbReference type="InterPro" id="IPR011527">
    <property type="entry name" value="ABC1_TM_dom"/>
</dbReference>
<dbReference type="SMART" id="SM00382">
    <property type="entry name" value="AAA"/>
    <property type="match status" value="1"/>
</dbReference>
<dbReference type="CDD" id="cd07346">
    <property type="entry name" value="ABC_6TM_exporters"/>
    <property type="match status" value="1"/>
</dbReference>
<dbReference type="PROSITE" id="PS50893">
    <property type="entry name" value="ABC_TRANSPORTER_2"/>
    <property type="match status" value="1"/>
</dbReference>
<dbReference type="InterPro" id="IPR027417">
    <property type="entry name" value="P-loop_NTPase"/>
</dbReference>
<dbReference type="GO" id="GO:0016887">
    <property type="term" value="F:ATP hydrolysis activity"/>
    <property type="evidence" value="ECO:0007669"/>
    <property type="project" value="InterPro"/>
</dbReference>
<dbReference type="AlphaFoldDB" id="A0A2U1ZTU8"/>
<sequence>MSATPRPTAAAEPAGAALPVAPGGATARAAWRAARAHRGLLVTSLLTAVVASIGTTATPVLLGRVVDAVAALREDGGAFGSTGLVALFSAIGAAVLVTAVFTGLSLRQVERLGAVVAADLREGCVERAVRMEAGRFERAGAGDVTTRVTEDIELFTLSVPLLAHVVTSLITVVVALAGFVTLDWRLGLAFLVVGPVYALGLRYYLPKAGPLYGAERARSSERSRVLLESIHGRRTVHAYRMAPVQSARVEETSAAALLAGIRAQRLAMRFGLTMNIAEGVGLSGVLACGFLLVRGDLASVGDVTAAALLFHRLFGPLGMLLMSIDQVQRAAAALARIVGIATLPVPPVRAGGATPDAVAVRVRGLRHAYSPGHDVLHDVDLDIPAGTSLAVVGESGAGKTTLAAIVAGVLPPVAGTVELVPVAGAAGGDGAPIAVVGLDPDHLRDVVTMVSQESHVFAGTLRADLLLARPAAQDAQLVEVLERIGAAGWVRALPSGLDTVVGASGHPLTAAQEQHLALVRVALRDAPLVVLDEATAEANSSGSRELERAAARLLRGRTALVVAHRLTQARACDRIAVMHEGVVVELGDHDTLVTAGGLYSRLWAAWSADGAGAR</sequence>
<feature type="transmembrane region" description="Helical" evidence="10">
    <location>
        <begin position="40"/>
        <end position="62"/>
    </location>
</feature>
<dbReference type="Pfam" id="PF00664">
    <property type="entry name" value="ABC_membrane"/>
    <property type="match status" value="1"/>
</dbReference>
<comment type="subcellular location">
    <subcellularLocation>
        <location evidence="1">Cell membrane</location>
        <topology evidence="1">Multi-pass membrane protein</topology>
    </subcellularLocation>
</comment>
<evidence type="ECO:0000256" key="8">
    <source>
        <dbReference type="ARBA" id="ARBA00022989"/>
    </source>
</evidence>
<evidence type="ECO:0000256" key="6">
    <source>
        <dbReference type="ARBA" id="ARBA00022741"/>
    </source>
</evidence>
<keyword evidence="4" id="KW-0997">Cell inner membrane</keyword>
<dbReference type="InterPro" id="IPR036640">
    <property type="entry name" value="ABC1_TM_sf"/>
</dbReference>
<dbReference type="EMBL" id="PYHR01000002">
    <property type="protein sequence ID" value="PWD50409.1"/>
    <property type="molecule type" value="Genomic_DNA"/>
</dbReference>
<keyword evidence="14" id="KW-1185">Reference proteome</keyword>
<reference evidence="13 14" key="1">
    <citation type="submission" date="2018-03" db="EMBL/GenBank/DDBJ databases">
        <title>Genome assembly of novel Miniimonas species PCH200.</title>
        <authorList>
            <person name="Thakur V."/>
            <person name="Kumar V."/>
            <person name="Singh D."/>
        </authorList>
    </citation>
    <scope>NUCLEOTIDE SEQUENCE [LARGE SCALE GENOMIC DNA]</scope>
    <source>
        <strain evidence="13 14">PCH200</strain>
    </source>
</reference>
<evidence type="ECO:0000256" key="2">
    <source>
        <dbReference type="ARBA" id="ARBA00022448"/>
    </source>
</evidence>
<feature type="transmembrane region" description="Helical" evidence="10">
    <location>
        <begin position="272"/>
        <end position="293"/>
    </location>
</feature>
<keyword evidence="6" id="KW-0547">Nucleotide-binding</keyword>
<evidence type="ECO:0000256" key="1">
    <source>
        <dbReference type="ARBA" id="ARBA00004651"/>
    </source>
</evidence>
<dbReference type="SUPFAM" id="SSF90123">
    <property type="entry name" value="ABC transporter transmembrane region"/>
    <property type="match status" value="1"/>
</dbReference>
<feature type="domain" description="ABC transporter" evidence="11">
    <location>
        <begin position="360"/>
        <end position="605"/>
    </location>
</feature>
<feature type="transmembrane region" description="Helical" evidence="10">
    <location>
        <begin position="161"/>
        <end position="180"/>
    </location>
</feature>
<dbReference type="GO" id="GO:0005886">
    <property type="term" value="C:plasma membrane"/>
    <property type="evidence" value="ECO:0007669"/>
    <property type="project" value="UniProtKB-SubCell"/>
</dbReference>
<evidence type="ECO:0000256" key="3">
    <source>
        <dbReference type="ARBA" id="ARBA00022475"/>
    </source>
</evidence>
<dbReference type="GO" id="GO:0005524">
    <property type="term" value="F:ATP binding"/>
    <property type="evidence" value="ECO:0007669"/>
    <property type="project" value="UniProtKB-KW"/>
</dbReference>
<dbReference type="SUPFAM" id="SSF52540">
    <property type="entry name" value="P-loop containing nucleoside triphosphate hydrolases"/>
    <property type="match status" value="1"/>
</dbReference>
<dbReference type="InterPro" id="IPR039421">
    <property type="entry name" value="Type_1_exporter"/>
</dbReference>
<name>A0A2U1ZTU8_9MICO</name>
<evidence type="ECO:0000313" key="14">
    <source>
        <dbReference type="Proteomes" id="UP000245166"/>
    </source>
</evidence>
<dbReference type="Proteomes" id="UP000245166">
    <property type="component" value="Unassembled WGS sequence"/>
</dbReference>
<evidence type="ECO:0000259" key="11">
    <source>
        <dbReference type="PROSITE" id="PS50893"/>
    </source>
</evidence>
<feature type="transmembrane region" description="Helical" evidence="10">
    <location>
        <begin position="82"/>
        <end position="104"/>
    </location>
</feature>
<dbReference type="PANTHER" id="PTHR43394">
    <property type="entry name" value="ATP-DEPENDENT PERMEASE MDL1, MITOCHONDRIAL"/>
    <property type="match status" value="1"/>
</dbReference>
<evidence type="ECO:0000313" key="13">
    <source>
        <dbReference type="EMBL" id="PWD50409.1"/>
    </source>
</evidence>
<comment type="caution">
    <text evidence="13">The sequence shown here is derived from an EMBL/GenBank/DDBJ whole genome shotgun (WGS) entry which is preliminary data.</text>
</comment>
<dbReference type="RefSeq" id="WP_109228791.1">
    <property type="nucleotide sequence ID" value="NZ_PYHR01000002.1"/>
</dbReference>
<dbReference type="Pfam" id="PF00005">
    <property type="entry name" value="ABC_tran"/>
    <property type="match status" value="1"/>
</dbReference>
<feature type="domain" description="ABC transmembrane type-1" evidence="12">
    <location>
        <begin position="42"/>
        <end position="329"/>
    </location>
</feature>
<dbReference type="FunFam" id="3.40.50.300:FF:001001">
    <property type="entry name" value="Multidrug ABC transporter ATP-binding protein"/>
    <property type="match status" value="1"/>
</dbReference>
<evidence type="ECO:0000259" key="12">
    <source>
        <dbReference type="PROSITE" id="PS50929"/>
    </source>
</evidence>
<keyword evidence="2" id="KW-0813">Transport</keyword>
<dbReference type="PANTHER" id="PTHR43394:SF1">
    <property type="entry name" value="ATP-BINDING CASSETTE SUB-FAMILY B MEMBER 10, MITOCHONDRIAL"/>
    <property type="match status" value="1"/>
</dbReference>
<dbReference type="Gene3D" id="1.20.1560.10">
    <property type="entry name" value="ABC transporter type 1, transmembrane domain"/>
    <property type="match status" value="1"/>
</dbReference>
<dbReference type="Gene3D" id="3.40.50.300">
    <property type="entry name" value="P-loop containing nucleotide triphosphate hydrolases"/>
    <property type="match status" value="1"/>
</dbReference>
<evidence type="ECO:0000256" key="7">
    <source>
        <dbReference type="ARBA" id="ARBA00022840"/>
    </source>
</evidence>
<dbReference type="GO" id="GO:0015421">
    <property type="term" value="F:ABC-type oligopeptide transporter activity"/>
    <property type="evidence" value="ECO:0007669"/>
    <property type="project" value="TreeGrafter"/>
</dbReference>
<dbReference type="InterPro" id="IPR003439">
    <property type="entry name" value="ABC_transporter-like_ATP-bd"/>
</dbReference>
<dbReference type="InterPro" id="IPR003593">
    <property type="entry name" value="AAA+_ATPase"/>
</dbReference>
<protein>
    <submittedName>
        <fullName evidence="13">ABC transporter ATP-binding protein</fullName>
    </submittedName>
</protein>
<gene>
    <name evidence="13" type="ORF">C8046_06860</name>
</gene>
<proteinExistence type="predicted"/>
<keyword evidence="5 10" id="KW-0812">Transmembrane</keyword>
<dbReference type="PROSITE" id="PS50929">
    <property type="entry name" value="ABC_TM1F"/>
    <property type="match status" value="1"/>
</dbReference>
<keyword evidence="8 10" id="KW-1133">Transmembrane helix</keyword>